<evidence type="ECO:0000313" key="3">
    <source>
        <dbReference type="Proteomes" id="UP000216195"/>
    </source>
</evidence>
<protein>
    <submittedName>
        <fullName evidence="2">DUF1453 domain-containing protein</fullName>
    </submittedName>
</protein>
<feature type="transmembrane region" description="Helical" evidence="1">
    <location>
        <begin position="54"/>
        <end position="79"/>
    </location>
</feature>
<dbReference type="AlphaFoldDB" id="A0AAE5NHR3"/>
<name>A0AAE5NHR3_9MICC</name>
<organism evidence="2 3">
    <name type="scientific">Rothia dentocariosa</name>
    <dbReference type="NCBI Taxonomy" id="2047"/>
    <lineage>
        <taxon>Bacteria</taxon>
        <taxon>Bacillati</taxon>
        <taxon>Actinomycetota</taxon>
        <taxon>Actinomycetes</taxon>
        <taxon>Micrococcales</taxon>
        <taxon>Micrococcaceae</taxon>
        <taxon>Rothia</taxon>
    </lineage>
</organism>
<dbReference type="Proteomes" id="UP000216195">
    <property type="component" value="Unassembled WGS sequence"/>
</dbReference>
<sequence length="168" mass="18622">MTLIDILVSCALMMLVLRQIRGRKLTIFSLIWPILLVGWAVIEYMTGFPLHNNGWMLIIGCITIGLILGVACGMTTAVYTQNRQIYARAGGWAVVFWLVGMSGRLVFGLYAEHGGAEQIYRFSLDCSIPLDAWASALIMMALCEVMSRTFVLAWKLIHARQALHAAAS</sequence>
<feature type="transmembrane region" description="Helical" evidence="1">
    <location>
        <begin position="132"/>
        <end position="154"/>
    </location>
</feature>
<gene>
    <name evidence="2" type="ORF">B8W87_04665</name>
</gene>
<comment type="caution">
    <text evidence="2">The sequence shown here is derived from an EMBL/GenBank/DDBJ whole genome shotgun (WGS) entry which is preliminary data.</text>
</comment>
<keyword evidence="1" id="KW-0812">Transmembrane</keyword>
<keyword evidence="1" id="KW-1133">Transmembrane helix</keyword>
<evidence type="ECO:0000313" key="2">
    <source>
        <dbReference type="EMBL" id="PAK85855.1"/>
    </source>
</evidence>
<evidence type="ECO:0000256" key="1">
    <source>
        <dbReference type="SAM" id="Phobius"/>
    </source>
</evidence>
<dbReference type="EMBL" id="NCWU01000004">
    <property type="protein sequence ID" value="PAK85855.1"/>
    <property type="molecule type" value="Genomic_DNA"/>
</dbReference>
<reference evidence="2 3" key="1">
    <citation type="submission" date="2017-04" db="EMBL/GenBank/DDBJ databases">
        <title>Kefir bacterial isolates.</title>
        <authorList>
            <person name="Kim Y."/>
            <person name="Blasche S."/>
            <person name="Patil K.R."/>
        </authorList>
    </citation>
    <scope>NUCLEOTIDE SEQUENCE [LARGE SCALE GENOMIC DNA]</scope>
    <source>
        <strain evidence="2 3">OG2-1</strain>
    </source>
</reference>
<proteinExistence type="predicted"/>
<accession>A0AAE5NHR3</accession>
<feature type="transmembrane region" description="Helical" evidence="1">
    <location>
        <begin position="91"/>
        <end position="112"/>
    </location>
</feature>
<keyword evidence="1" id="KW-0472">Membrane</keyword>
<feature type="transmembrane region" description="Helical" evidence="1">
    <location>
        <begin position="25"/>
        <end position="42"/>
    </location>
</feature>